<dbReference type="VEuPathDB" id="PlasmoDB:PVX_009600"/>
<dbReference type="PhylomeDB" id="A5KD06"/>
<dbReference type="KEGG" id="pvx:PVX_009600"/>
<dbReference type="GeneID" id="5471796"/>
<name>A5KD06_PLAVS</name>
<accession>A5KD06</accession>
<protein>
    <submittedName>
        <fullName evidence="1">Variable surface protein Vir5-related</fullName>
    </submittedName>
</protein>
<keyword evidence="2" id="KW-1185">Reference proteome</keyword>
<dbReference type="EMBL" id="AAKM01000070">
    <property type="protein sequence ID" value="EDL42764.1"/>
    <property type="molecule type" value="Genomic_DNA"/>
</dbReference>
<reference evidence="1 2" key="1">
    <citation type="journal article" date="2008" name="Nature">
        <title>Comparative genomics of the neglected human malaria parasite Plasmodium vivax.</title>
        <authorList>
            <person name="Carlton J.M."/>
            <person name="Adams J.H."/>
            <person name="Silva J.C."/>
            <person name="Bidwell S.L."/>
            <person name="Lorenzi H."/>
            <person name="Caler E."/>
            <person name="Crabtree J."/>
            <person name="Angiuoli S.V."/>
            <person name="Merino E.F."/>
            <person name="Amedeo P."/>
            <person name="Cheng Q."/>
            <person name="Coulson R.M."/>
            <person name="Crabb B.S."/>
            <person name="Del Portillo H.A."/>
            <person name="Essien K."/>
            <person name="Feldblyum T.V."/>
            <person name="Fernandez-Becerra C."/>
            <person name="Gilson P.R."/>
            <person name="Gueye A.H."/>
            <person name="Guo X."/>
            <person name="Kang'a S."/>
            <person name="Kooij T.W."/>
            <person name="Korsinczky M."/>
            <person name="Meyer E.V."/>
            <person name="Nene V."/>
            <person name="Paulsen I."/>
            <person name="White O."/>
            <person name="Ralph S.A."/>
            <person name="Ren Q."/>
            <person name="Sargeant T.J."/>
            <person name="Salzberg S.L."/>
            <person name="Stoeckert C.J."/>
            <person name="Sullivan S.A."/>
            <person name="Yamamoto M.M."/>
            <person name="Hoffman S.L."/>
            <person name="Wortman J.R."/>
            <person name="Gardner M.J."/>
            <person name="Galinski M.R."/>
            <person name="Barnwell J.W."/>
            <person name="Fraser-Liggett C.M."/>
        </authorList>
    </citation>
    <scope>NUCLEOTIDE SEQUENCE [LARGE SCALE GENOMIC DNA]</scope>
    <source>
        <strain evidence="1 2">Salvador I</strain>
    </source>
</reference>
<comment type="caution">
    <text evidence="1">The sequence shown here is derived from an EMBL/GenBank/DDBJ whole genome shotgun (WGS) entry which is preliminary data.</text>
</comment>
<organism evidence="1 2">
    <name type="scientific">Plasmodium vivax (strain Salvador I)</name>
    <dbReference type="NCBI Taxonomy" id="126793"/>
    <lineage>
        <taxon>Eukaryota</taxon>
        <taxon>Sar</taxon>
        <taxon>Alveolata</taxon>
        <taxon>Apicomplexa</taxon>
        <taxon>Aconoidasida</taxon>
        <taxon>Haemosporida</taxon>
        <taxon>Plasmodiidae</taxon>
        <taxon>Plasmodium</taxon>
        <taxon>Plasmodium (Plasmodium)</taxon>
    </lineage>
</organism>
<gene>
    <name evidence="1" type="ORF">PVX_009600</name>
</gene>
<sequence length="259" mass="30583">MSGKDPDYSFFENFESCYKIECKKEQANFVTEYTNYCKDTQFTYNNGNQVVHICKNMVKLYNSAILEHGYSKKHFTQNNVPEFINYWINKELTKAGINDDMRSQFCKKLDSITHNFDNQQLLKNKIYDIKKKDVKAMNILYEFYKIFYELAQKGNNYLQDFLVNFRKNYNEGLIKCFNGADVKFCHELNKYIKFYEQRKGQLSNICDNNKCPSLKKLTLLLSPSKKELLNIAENGYKLIGSLHISYLDGLYSTETDDVY</sequence>
<dbReference type="AlphaFoldDB" id="A5KD06"/>
<dbReference type="Proteomes" id="UP000008333">
    <property type="component" value="Unassembled WGS sequence"/>
</dbReference>
<evidence type="ECO:0000313" key="1">
    <source>
        <dbReference type="EMBL" id="EDL42764.1"/>
    </source>
</evidence>
<dbReference type="InParanoid" id="A5KD06"/>
<proteinExistence type="predicted"/>
<dbReference type="RefSeq" id="XP_001612557.1">
    <property type="nucleotide sequence ID" value="XM_001612507.1"/>
</dbReference>
<evidence type="ECO:0000313" key="2">
    <source>
        <dbReference type="Proteomes" id="UP000008333"/>
    </source>
</evidence>